<dbReference type="PROSITE" id="PS50005">
    <property type="entry name" value="TPR"/>
    <property type="match status" value="3"/>
</dbReference>
<dbReference type="Pfam" id="PF13414">
    <property type="entry name" value="TPR_11"/>
    <property type="match status" value="2"/>
</dbReference>
<comment type="caution">
    <text evidence="4">The sequence shown here is derived from an EMBL/GenBank/DDBJ whole genome shotgun (WGS) entry which is preliminary data.</text>
</comment>
<evidence type="ECO:0000256" key="3">
    <source>
        <dbReference type="PROSITE-ProRule" id="PRU00339"/>
    </source>
</evidence>
<evidence type="ECO:0000256" key="1">
    <source>
        <dbReference type="ARBA" id="ARBA00022737"/>
    </source>
</evidence>
<proteinExistence type="predicted"/>
<dbReference type="AlphaFoldDB" id="A0A9X2AKG1"/>
<organism evidence="4 5">
    <name type="scientific">Polaribacter marinus</name>
    <dbReference type="NCBI Taxonomy" id="2916838"/>
    <lineage>
        <taxon>Bacteria</taxon>
        <taxon>Pseudomonadati</taxon>
        <taxon>Bacteroidota</taxon>
        <taxon>Flavobacteriia</taxon>
        <taxon>Flavobacteriales</taxon>
        <taxon>Flavobacteriaceae</taxon>
    </lineage>
</organism>
<dbReference type="SUPFAM" id="SSF48452">
    <property type="entry name" value="TPR-like"/>
    <property type="match status" value="1"/>
</dbReference>
<protein>
    <submittedName>
        <fullName evidence="4">Tetratricopeptide repeat protein</fullName>
    </submittedName>
</protein>
<dbReference type="InterPro" id="IPR050498">
    <property type="entry name" value="Ycf3"/>
</dbReference>
<dbReference type="PROSITE" id="PS51257">
    <property type="entry name" value="PROKAR_LIPOPROTEIN"/>
    <property type="match status" value="1"/>
</dbReference>
<feature type="repeat" description="TPR" evidence="3">
    <location>
        <begin position="124"/>
        <end position="157"/>
    </location>
</feature>
<keyword evidence="2 3" id="KW-0802">TPR repeat</keyword>
<dbReference type="PANTHER" id="PTHR44858:SF1">
    <property type="entry name" value="UDP-N-ACETYLGLUCOSAMINE--PEPTIDE N-ACETYLGLUCOSAMINYLTRANSFERASE SPINDLY-RELATED"/>
    <property type="match status" value="1"/>
</dbReference>
<evidence type="ECO:0000256" key="2">
    <source>
        <dbReference type="ARBA" id="ARBA00022803"/>
    </source>
</evidence>
<feature type="repeat" description="TPR" evidence="3">
    <location>
        <begin position="21"/>
        <end position="54"/>
    </location>
</feature>
<accession>A0A9X2AKG1</accession>
<reference evidence="4" key="1">
    <citation type="submission" date="2022-02" db="EMBL/GenBank/DDBJ databases">
        <title>Polaribacter sp. MSW13, isolated from seawater.</title>
        <authorList>
            <person name="Kristyanto S."/>
            <person name="Jung J."/>
            <person name="Jeon C.O."/>
        </authorList>
    </citation>
    <scope>NUCLEOTIDE SEQUENCE</scope>
    <source>
        <strain evidence="4">MSW13</strain>
    </source>
</reference>
<keyword evidence="5" id="KW-1185">Reference proteome</keyword>
<evidence type="ECO:0000313" key="5">
    <source>
        <dbReference type="Proteomes" id="UP001139369"/>
    </source>
</evidence>
<dbReference type="PANTHER" id="PTHR44858">
    <property type="entry name" value="TETRATRICOPEPTIDE REPEAT PROTEIN 6"/>
    <property type="match status" value="1"/>
</dbReference>
<keyword evidence="1" id="KW-0677">Repeat</keyword>
<dbReference type="InterPro" id="IPR011990">
    <property type="entry name" value="TPR-like_helical_dom_sf"/>
</dbReference>
<evidence type="ECO:0000313" key="4">
    <source>
        <dbReference type="EMBL" id="MCI2230426.1"/>
    </source>
</evidence>
<dbReference type="InterPro" id="IPR019734">
    <property type="entry name" value="TPR_rpt"/>
</dbReference>
<dbReference type="Gene3D" id="1.25.40.10">
    <property type="entry name" value="Tetratricopeptide repeat domain"/>
    <property type="match status" value="2"/>
</dbReference>
<dbReference type="EMBL" id="JAKQYM010000021">
    <property type="protein sequence ID" value="MCI2230426.1"/>
    <property type="molecule type" value="Genomic_DNA"/>
</dbReference>
<feature type="repeat" description="TPR" evidence="3">
    <location>
        <begin position="90"/>
        <end position="123"/>
    </location>
</feature>
<dbReference type="Proteomes" id="UP001139369">
    <property type="component" value="Unassembled WGS sequence"/>
</dbReference>
<dbReference type="SMART" id="SM00028">
    <property type="entry name" value="TPR"/>
    <property type="match status" value="4"/>
</dbReference>
<name>A0A9X2AKG1_9FLAO</name>
<gene>
    <name evidence="4" type="ORF">MC378_14700</name>
</gene>
<dbReference type="RefSeq" id="WP_242179542.1">
    <property type="nucleotide sequence ID" value="NZ_JAKQYM010000021.1"/>
</dbReference>
<sequence length="167" mass="19290">MRKLKNFIFLTIFTVLLSCNGTDNYNLGIYNARQGNQEKAIEYFTKAIEDNPEYSDAYYNRAYAQQLIGGKEKQIISDYNKSLELNPNDNEAHMNRGLVFMKMGENDKAISDYKKSIEIKSDYPIVYANLGNAYKLKGDNEKACENWKKSLELGNRNVELRLNLNCE</sequence>